<dbReference type="EMBL" id="CATOUU010000440">
    <property type="protein sequence ID" value="CAI9929697.1"/>
    <property type="molecule type" value="Genomic_DNA"/>
</dbReference>
<sequence length="214" mass="24624">MTRQMKQVMNYSLYPTVPAVNGFDDNFECSSSDAASIIPQIQQPDMDQIFDDKSNFRMIDGRQFVSCDYLFDNPGYITALTGKFTPSTNSSTISGHSHFSHRTESYVWSQQSRDIFAIAALGFGICNVTPKQILKIMHNYGLTRERVASHLQKFRIAVAKQNNVSVNDLKNWFKPTQTYLPELEYISEQWKKETFKGFGTEDIQKLVTQYDIRQ</sequence>
<dbReference type="Gene3D" id="1.10.10.60">
    <property type="entry name" value="Homeodomain-like"/>
    <property type="match status" value="1"/>
</dbReference>
<dbReference type="SUPFAM" id="SSF46689">
    <property type="entry name" value="Homeodomain-like"/>
    <property type="match status" value="1"/>
</dbReference>
<dbReference type="NCBIfam" id="TIGR01557">
    <property type="entry name" value="myb_SHAQKYF"/>
    <property type="match status" value="1"/>
</dbReference>
<name>A0AA86TWH7_9EUKA</name>
<evidence type="ECO:0000313" key="4">
    <source>
        <dbReference type="EMBL" id="CAI9929697.1"/>
    </source>
</evidence>
<evidence type="ECO:0000256" key="1">
    <source>
        <dbReference type="ARBA" id="ARBA00023015"/>
    </source>
</evidence>
<gene>
    <name evidence="5" type="ORF">HINF_LOCUS12811</name>
    <name evidence="4" type="ORF">HINF_LOCUS17342</name>
</gene>
<dbReference type="GO" id="GO:0003677">
    <property type="term" value="F:DNA binding"/>
    <property type="evidence" value="ECO:0007669"/>
    <property type="project" value="InterPro"/>
</dbReference>
<dbReference type="GO" id="GO:0003700">
    <property type="term" value="F:DNA-binding transcription factor activity"/>
    <property type="evidence" value="ECO:0007669"/>
    <property type="project" value="InterPro"/>
</dbReference>
<dbReference type="InterPro" id="IPR006447">
    <property type="entry name" value="Myb_dom_plants"/>
</dbReference>
<proteinExistence type="predicted"/>
<evidence type="ECO:0000256" key="3">
    <source>
        <dbReference type="ARBA" id="ARBA00023242"/>
    </source>
</evidence>
<dbReference type="GO" id="GO:0005634">
    <property type="term" value="C:nucleus"/>
    <property type="evidence" value="ECO:0007669"/>
    <property type="project" value="TreeGrafter"/>
</dbReference>
<accession>A0AA86TWH7</accession>
<protein>
    <submittedName>
        <fullName evidence="4">Uncharacterized protein</fullName>
    </submittedName>
</protein>
<evidence type="ECO:0000313" key="6">
    <source>
        <dbReference type="Proteomes" id="UP001642409"/>
    </source>
</evidence>
<organism evidence="4">
    <name type="scientific">Hexamita inflata</name>
    <dbReference type="NCBI Taxonomy" id="28002"/>
    <lineage>
        <taxon>Eukaryota</taxon>
        <taxon>Metamonada</taxon>
        <taxon>Diplomonadida</taxon>
        <taxon>Hexamitidae</taxon>
        <taxon>Hexamitinae</taxon>
        <taxon>Hexamita</taxon>
    </lineage>
</organism>
<reference evidence="5 6" key="2">
    <citation type="submission" date="2024-07" db="EMBL/GenBank/DDBJ databases">
        <authorList>
            <person name="Akdeniz Z."/>
        </authorList>
    </citation>
    <scope>NUCLEOTIDE SEQUENCE [LARGE SCALE GENOMIC DNA]</scope>
</reference>
<dbReference type="PANTHER" id="PTHR31442:SF29">
    <property type="entry name" value="HOMEODOMAIN-LIKE SUPERFAMILY PROTEIN"/>
    <property type="match status" value="1"/>
</dbReference>
<keyword evidence="1" id="KW-0805">Transcription regulation</keyword>
<reference evidence="4" key="1">
    <citation type="submission" date="2023-06" db="EMBL/GenBank/DDBJ databases">
        <authorList>
            <person name="Kurt Z."/>
        </authorList>
    </citation>
    <scope>NUCLEOTIDE SEQUENCE</scope>
</reference>
<comment type="caution">
    <text evidence="4">The sequence shown here is derived from an EMBL/GenBank/DDBJ whole genome shotgun (WGS) entry which is preliminary data.</text>
</comment>
<dbReference type="InterPro" id="IPR044841">
    <property type="entry name" value="LUX/BOA-like"/>
</dbReference>
<evidence type="ECO:0000256" key="2">
    <source>
        <dbReference type="ARBA" id="ARBA00023163"/>
    </source>
</evidence>
<evidence type="ECO:0000313" key="5">
    <source>
        <dbReference type="EMBL" id="CAL5992908.1"/>
    </source>
</evidence>
<dbReference type="Proteomes" id="UP001642409">
    <property type="component" value="Unassembled WGS sequence"/>
</dbReference>
<dbReference type="InterPro" id="IPR009057">
    <property type="entry name" value="Homeodomain-like_sf"/>
</dbReference>
<dbReference type="AlphaFoldDB" id="A0AA86TWH7"/>
<dbReference type="EMBL" id="CAXDID020000029">
    <property type="protein sequence ID" value="CAL5992908.1"/>
    <property type="molecule type" value="Genomic_DNA"/>
</dbReference>
<keyword evidence="6" id="KW-1185">Reference proteome</keyword>
<keyword evidence="3" id="KW-0539">Nucleus</keyword>
<dbReference type="PANTHER" id="PTHR31442">
    <property type="entry name" value="HOMEODOMAIN-LIKE SUPERFAMILY PROTEIN-RELATED"/>
    <property type="match status" value="1"/>
</dbReference>
<keyword evidence="2" id="KW-0804">Transcription</keyword>